<evidence type="ECO:0000313" key="2">
    <source>
        <dbReference type="EMBL" id="GBH17997.1"/>
    </source>
</evidence>
<keyword evidence="1" id="KW-0812">Transmembrane</keyword>
<evidence type="ECO:0000256" key="1">
    <source>
        <dbReference type="SAM" id="Phobius"/>
    </source>
</evidence>
<proteinExistence type="predicted"/>
<keyword evidence="1" id="KW-1133">Transmembrane helix</keyword>
<keyword evidence="1" id="KW-0472">Membrane</keyword>
<name>A0AAN4Q639_PSESF</name>
<comment type="caution">
    <text evidence="2">The sequence shown here is derived from an EMBL/GenBank/DDBJ whole genome shotgun (WGS) entry which is preliminary data.</text>
</comment>
<accession>A0AAN4Q639</accession>
<sequence>MKVYTIKRSFQIRVVIYFFLFFLFEIFPETHLGWRRITQNTVWCYGLCIPPR</sequence>
<feature type="transmembrane region" description="Helical" evidence="1">
    <location>
        <begin position="12"/>
        <end position="28"/>
    </location>
</feature>
<organism evidence="2 3">
    <name type="scientific">Pseudomonas syringae pv. actinidiae</name>
    <dbReference type="NCBI Taxonomy" id="103796"/>
    <lineage>
        <taxon>Bacteria</taxon>
        <taxon>Pseudomonadati</taxon>
        <taxon>Pseudomonadota</taxon>
        <taxon>Gammaproteobacteria</taxon>
        <taxon>Pseudomonadales</taxon>
        <taxon>Pseudomonadaceae</taxon>
        <taxon>Pseudomonas</taxon>
        <taxon>Pseudomonas syringae</taxon>
    </lineage>
</organism>
<dbReference type="AlphaFoldDB" id="A0AAN4Q639"/>
<dbReference type="Proteomes" id="UP000248291">
    <property type="component" value="Unassembled WGS sequence"/>
</dbReference>
<protein>
    <submittedName>
        <fullName evidence="2">Pimeloyl-ACP methyl ester carboxylesterase</fullName>
    </submittedName>
</protein>
<dbReference type="EMBL" id="BGKA01000139">
    <property type="protein sequence ID" value="GBH17997.1"/>
    <property type="molecule type" value="Genomic_DNA"/>
</dbReference>
<reference evidence="2 3" key="1">
    <citation type="submission" date="2018-04" db="EMBL/GenBank/DDBJ databases">
        <title>Draft genome sequence of Pseudomonas syringae pv. actinidiae biovar 3 strains isolated from kiwifruit in Kagawa prefecture.</title>
        <authorList>
            <person name="Tabuchi M."/>
            <person name="Saito M."/>
            <person name="Fujiwara S."/>
            <person name="Sasa N."/>
            <person name="Akimitsu K."/>
            <person name="Gomi K."/>
            <person name="Konishi-Sugita S."/>
            <person name="Hamano K."/>
            <person name="Kataoka I."/>
        </authorList>
    </citation>
    <scope>NUCLEOTIDE SEQUENCE [LARGE SCALE GENOMIC DNA]</scope>
    <source>
        <strain evidence="2 3">MAFF212211</strain>
    </source>
</reference>
<evidence type="ECO:0000313" key="3">
    <source>
        <dbReference type="Proteomes" id="UP000248291"/>
    </source>
</evidence>
<gene>
    <name evidence="2" type="ORF">KPSA3_03975</name>
</gene>